<dbReference type="SMART" id="SM00091">
    <property type="entry name" value="PAS"/>
    <property type="match status" value="1"/>
</dbReference>
<feature type="region of interest" description="Disordered" evidence="2">
    <location>
        <begin position="173"/>
        <end position="194"/>
    </location>
</feature>
<name>A0ABT0ID66_9ACTN</name>
<dbReference type="SUPFAM" id="SSF55781">
    <property type="entry name" value="GAF domain-like"/>
    <property type="match status" value="1"/>
</dbReference>
<dbReference type="InterPro" id="IPR036457">
    <property type="entry name" value="PPM-type-like_dom_sf"/>
</dbReference>
<dbReference type="Gene3D" id="3.30.450.40">
    <property type="match status" value="1"/>
</dbReference>
<dbReference type="PANTHER" id="PTHR43156">
    <property type="entry name" value="STAGE II SPORULATION PROTEIN E-RELATED"/>
    <property type="match status" value="1"/>
</dbReference>
<keyword evidence="5" id="KW-1185">Reference proteome</keyword>
<dbReference type="PROSITE" id="PS50112">
    <property type="entry name" value="PAS"/>
    <property type="match status" value="1"/>
</dbReference>
<proteinExistence type="predicted"/>
<dbReference type="Pfam" id="PF13185">
    <property type="entry name" value="GAF_2"/>
    <property type="match status" value="1"/>
</dbReference>
<dbReference type="InterPro" id="IPR052016">
    <property type="entry name" value="Bact_Sigma-Reg"/>
</dbReference>
<comment type="caution">
    <text evidence="4">The sequence shown here is derived from an EMBL/GenBank/DDBJ whole genome shotgun (WGS) entry which is preliminary data.</text>
</comment>
<dbReference type="Proteomes" id="UP001522868">
    <property type="component" value="Unassembled WGS sequence"/>
</dbReference>
<keyword evidence="1" id="KW-0378">Hydrolase</keyword>
<feature type="domain" description="PAS" evidence="3">
    <location>
        <begin position="199"/>
        <end position="243"/>
    </location>
</feature>
<dbReference type="CDD" id="cd00130">
    <property type="entry name" value="PAS"/>
    <property type="match status" value="1"/>
</dbReference>
<dbReference type="SUPFAM" id="SSF81606">
    <property type="entry name" value="PP2C-like"/>
    <property type="match status" value="1"/>
</dbReference>
<dbReference type="InterPro" id="IPR003018">
    <property type="entry name" value="GAF"/>
</dbReference>
<evidence type="ECO:0000313" key="5">
    <source>
        <dbReference type="Proteomes" id="UP001522868"/>
    </source>
</evidence>
<dbReference type="Pfam" id="PF07228">
    <property type="entry name" value="SpoIIE"/>
    <property type="match status" value="1"/>
</dbReference>
<dbReference type="Gene3D" id="3.30.450.20">
    <property type="entry name" value="PAS domain"/>
    <property type="match status" value="1"/>
</dbReference>
<evidence type="ECO:0000259" key="3">
    <source>
        <dbReference type="PROSITE" id="PS50112"/>
    </source>
</evidence>
<dbReference type="InterPro" id="IPR035965">
    <property type="entry name" value="PAS-like_dom_sf"/>
</dbReference>
<evidence type="ECO:0000313" key="4">
    <source>
        <dbReference type="EMBL" id="MCK8679263.1"/>
    </source>
</evidence>
<gene>
    <name evidence="4" type="ORF">M1O15_18070</name>
</gene>
<dbReference type="SUPFAM" id="SSF55785">
    <property type="entry name" value="PYP-like sensor domain (PAS domain)"/>
    <property type="match status" value="1"/>
</dbReference>
<reference evidence="4 5" key="1">
    <citation type="submission" date="2022-04" db="EMBL/GenBank/DDBJ databases">
        <title>Streptomyces sp. nov. LCR6-01 isolated from Lichen of Dirinaria sp.</title>
        <authorList>
            <person name="Kanchanasin P."/>
            <person name="Tanasupawat S."/>
            <person name="Phongsopitanun W."/>
        </authorList>
    </citation>
    <scope>NUCLEOTIDE SEQUENCE [LARGE SCALE GENOMIC DNA]</scope>
    <source>
        <strain evidence="4 5">LCR6-01</strain>
    </source>
</reference>
<feature type="compositionally biased region" description="Low complexity" evidence="2">
    <location>
        <begin position="40"/>
        <end position="51"/>
    </location>
</feature>
<dbReference type="SMART" id="SM00331">
    <property type="entry name" value="PP2C_SIG"/>
    <property type="match status" value="1"/>
</dbReference>
<organism evidence="4 5">
    <name type="scientific">Streptomyces lichenis</name>
    <dbReference type="NCBI Taxonomy" id="2306967"/>
    <lineage>
        <taxon>Bacteria</taxon>
        <taxon>Bacillati</taxon>
        <taxon>Actinomycetota</taxon>
        <taxon>Actinomycetes</taxon>
        <taxon>Kitasatosporales</taxon>
        <taxon>Streptomycetaceae</taxon>
        <taxon>Streptomyces</taxon>
    </lineage>
</organism>
<sequence>MRRTGASVGMLYLPAPDDETVDPPAAAAPSHEQAGGLPGGAPAASGAATLPAPRPAHDRVLRLTVLGGVSREFAVPWYRVAPDDPVPLADAVAQRRLVWVGGQEEMARRYPRPGLILPYRFALAATPVSDPETDWGGLVLLWPGDHPPRLTTAQRDGIAAGCARLAGVCRRAAGNGRPLRPGPQPRLVRPHRRTPGPIEATAAVEFIERLPGGSVALDLNGVITYATEEAAGLLGAEVEDLLGTLPWEALSWMDDPAVEDRYRAAAISRQTTSLTAIRPPGVRLCFELHPGPTGISVRITPAPAEDAAVPSGDPEHSAHSPLPSRATALYQLMHLAATLTEAAGVQDVVDQAADQLVPALGAQALALLTAEENRLRVIAYRGAPYRADVRDESAPLTSGIPAAKVLLTGTPLFFTTRAELALAHPRAAVLKGQGEAWAYLPLIASGRPVGSLVLTYDRSRPFHPGERAILTALAGLTAQALDRARLYDSKQELAHRLQAGLLPHSLPRVPGLEIAARYLPAGRGVGIGGDFYDVIRLTGTTTAATIGDVQGHNVEAAALMGQVRTAVHASAGAPPGEVLARTNRLLTDLDPGLFTSCLYAHIDLAHHRALLATAGHPPPLVRHPDGRTEPLDLPPGLLLGIDPAARYAAGGLTLPPGTLLALYTDGLVEQRGLGLDEATADLAEQLSRGEAGDLDALADALVGHARAAAPRHDDMALLLIRVTGSPERPGGEPGRPV</sequence>
<dbReference type="EMBL" id="JALPTH010000017">
    <property type="protein sequence ID" value="MCK8679263.1"/>
    <property type="molecule type" value="Genomic_DNA"/>
</dbReference>
<evidence type="ECO:0000256" key="1">
    <source>
        <dbReference type="ARBA" id="ARBA00022801"/>
    </source>
</evidence>
<dbReference type="SMART" id="SM00065">
    <property type="entry name" value="GAF"/>
    <property type="match status" value="1"/>
</dbReference>
<dbReference type="InterPro" id="IPR029016">
    <property type="entry name" value="GAF-like_dom_sf"/>
</dbReference>
<accession>A0ABT0ID66</accession>
<dbReference type="InterPro" id="IPR000014">
    <property type="entry name" value="PAS"/>
</dbReference>
<protein>
    <submittedName>
        <fullName evidence="4">SpoIIE family protein phosphatase</fullName>
    </submittedName>
</protein>
<dbReference type="Gene3D" id="3.60.40.10">
    <property type="entry name" value="PPM-type phosphatase domain"/>
    <property type="match status" value="1"/>
</dbReference>
<dbReference type="PANTHER" id="PTHR43156:SF2">
    <property type="entry name" value="STAGE II SPORULATION PROTEIN E"/>
    <property type="match status" value="1"/>
</dbReference>
<evidence type="ECO:0000256" key="2">
    <source>
        <dbReference type="SAM" id="MobiDB-lite"/>
    </source>
</evidence>
<dbReference type="InterPro" id="IPR001932">
    <property type="entry name" value="PPM-type_phosphatase-like_dom"/>
</dbReference>
<feature type="region of interest" description="Disordered" evidence="2">
    <location>
        <begin position="1"/>
        <end position="53"/>
    </location>
</feature>